<comment type="caution">
    <text evidence="2">The sequence shown here is derived from an EMBL/GenBank/DDBJ whole genome shotgun (WGS) entry which is preliminary data.</text>
</comment>
<evidence type="ECO:0008006" key="4">
    <source>
        <dbReference type="Google" id="ProtNLM"/>
    </source>
</evidence>
<dbReference type="Proteomes" id="UP001204798">
    <property type="component" value="Unassembled WGS sequence"/>
</dbReference>
<evidence type="ECO:0000256" key="1">
    <source>
        <dbReference type="SAM" id="MobiDB-lite"/>
    </source>
</evidence>
<dbReference type="RefSeq" id="WP_259097459.1">
    <property type="nucleotide sequence ID" value="NZ_CP130454.1"/>
</dbReference>
<evidence type="ECO:0000313" key="3">
    <source>
        <dbReference type="Proteomes" id="UP001204798"/>
    </source>
</evidence>
<accession>A0ABT2EQ90</accession>
<keyword evidence="3" id="KW-1185">Reference proteome</keyword>
<name>A0ABT2EQ90_9BACT</name>
<evidence type="ECO:0000313" key="2">
    <source>
        <dbReference type="EMBL" id="MCS3920076.1"/>
    </source>
</evidence>
<reference evidence="2 3" key="1">
    <citation type="submission" date="2022-08" db="EMBL/GenBank/DDBJ databases">
        <title>Bacterial and archaeal communities from various locations to study Microbial Dark Matter (Phase II).</title>
        <authorList>
            <person name="Stepanauskas R."/>
        </authorList>
    </citation>
    <scope>NUCLEOTIDE SEQUENCE [LARGE SCALE GENOMIC DNA]</scope>
    <source>
        <strain evidence="2 3">PD1</strain>
    </source>
</reference>
<organism evidence="2 3">
    <name type="scientific">Candidatus Fervidibacter sacchari</name>
    <dbReference type="NCBI Taxonomy" id="1448929"/>
    <lineage>
        <taxon>Bacteria</taxon>
        <taxon>Candidatus Fervidibacterota</taxon>
        <taxon>Candidatus Fervidibacter</taxon>
    </lineage>
</organism>
<proteinExistence type="predicted"/>
<dbReference type="EMBL" id="JANUCP010000004">
    <property type="protein sequence ID" value="MCS3920076.1"/>
    <property type="molecule type" value="Genomic_DNA"/>
</dbReference>
<protein>
    <recommendedName>
        <fullName evidence="4">Peptidase M1 membrane alanine aminopeptidase domain-containing protein</fullName>
    </recommendedName>
</protein>
<gene>
    <name evidence="2" type="ORF">M2350_002493</name>
</gene>
<sequence>MLRRQERLVMLASLLWLVPSWMVSPSFAFHPVTVTGVLKGYFLSPDGTLKVREVPFAFPEKPTVSDLPDRLFPLPAGYYLQGKFSASEPIQSVWLLSGNGRLLWRRHYPGGVLEEDMPYQAGGWIGLRGEDGLSVRLLVRFVDGKETVIRPRFPVRFERVLPLKVDWLDFVRIAEVAHLLKKKGKEIWEGFSLDGIPFLLEGAEGQWVLINHPKPPKGFERYDGPLPKVPFQMTVYVGRREAKERRREEVMGWIEEVNRVKTVALRYYPTWWALSACDPFNYLDRQPNALLRLEAILHEAFHVWWFQKFGEPPALSPKEVTDPLEEEEEREYLVRALTAKEEAGSRKWAKAFLHARRQRRQQQGMAKEQIMDERMKEMVEGLATFVSWQGLKAGASEGYQPLKALSADPEFFGYYQIRDEQVLIDTLQLKRLALGHAHAFGLAQAMLLERWDRRWRQKVPAKDLEALLEEAVAKSPLPKDVLERKGTGDGEGDTATENSEGEKVQAMAPPNSSVTIWLSLPKGLLKEIERFYERHGAFPLEAELALETDVLTAVVEGPVWMKIDKDRCRLGILWDRSKQLSLHCHPDGLVTLQGSGLRVHGRLIVQWEKDGVSLHPVKKTQKTSQGDAFKMRGVKAWYAAVLPLVLLLGSNGSAQEGLIGVTGDLSGMFHAATGGFTYETLPLAGSAPDGVERYFVTDEVYMGQLTAWHADANPLRVTFWVIGSWTWLLEGGGSYWTVTGAATGYDGGTLLAFSLSLSPDPQQQERKKLRVRFRYRDSKGREWETEVEYESVKTPPTGNLRIYGAMLDAERFETRPINVDGNIWREAKPEEKRAFSTQQGQGSVQLAPAPDYTAEATGRDSFSGLALCQTPIKSGPERFAIVANETGSIRFLFIVHKGILGMVWERKSDGSAVPLSGATVEVFKGDQLIYSTQSQSGGIVGSFEIPGHIIDGWLDKYGDSSFTVKVTPPSRSMMRPNPPFILRDTPKITKCRRRKTDEPCPRDATINLGDFIFTYEPPRSGPGGGG</sequence>
<feature type="region of interest" description="Disordered" evidence="1">
    <location>
        <begin position="479"/>
        <end position="508"/>
    </location>
</feature>